<comment type="similarity">
    <text evidence="1">Belongs to the STXBP/unc-18/SEC1 family.</text>
</comment>
<proteinExistence type="inferred from homology"/>
<dbReference type="InterPro" id="IPR001619">
    <property type="entry name" value="Sec1-like"/>
</dbReference>
<protein>
    <submittedName>
        <fullName evidence="2">Phytoene dehydrogenase</fullName>
    </submittedName>
</protein>
<evidence type="ECO:0000313" key="3">
    <source>
        <dbReference type="Proteomes" id="UP000436088"/>
    </source>
</evidence>
<dbReference type="AlphaFoldDB" id="A0A6A3C674"/>
<evidence type="ECO:0000256" key="1">
    <source>
        <dbReference type="ARBA" id="ARBA00009884"/>
    </source>
</evidence>
<sequence length="126" mass="14256">MALNLRQKQTECIIRMLNLNQPVNPTGTANEESYELDSSDPFWTENGSLEFPEVAVEIETQLNTYKKDVDEVNRRTGGNAGTEFDGTDLLGNTKHLMNAENSLPELTERKQIIDKHTNIATMSWVK</sequence>
<name>A0A6A3C674_HIBSY</name>
<evidence type="ECO:0000313" key="2">
    <source>
        <dbReference type="EMBL" id="KAE8724740.1"/>
    </source>
</evidence>
<keyword evidence="3" id="KW-1185">Reference proteome</keyword>
<dbReference type="GO" id="GO:0016192">
    <property type="term" value="P:vesicle-mediated transport"/>
    <property type="evidence" value="ECO:0007669"/>
    <property type="project" value="InterPro"/>
</dbReference>
<dbReference type="InterPro" id="IPR043127">
    <property type="entry name" value="Sec-1-like_dom3a"/>
</dbReference>
<accession>A0A6A3C674</accession>
<organism evidence="2 3">
    <name type="scientific">Hibiscus syriacus</name>
    <name type="common">Rose of Sharon</name>
    <dbReference type="NCBI Taxonomy" id="106335"/>
    <lineage>
        <taxon>Eukaryota</taxon>
        <taxon>Viridiplantae</taxon>
        <taxon>Streptophyta</taxon>
        <taxon>Embryophyta</taxon>
        <taxon>Tracheophyta</taxon>
        <taxon>Spermatophyta</taxon>
        <taxon>Magnoliopsida</taxon>
        <taxon>eudicotyledons</taxon>
        <taxon>Gunneridae</taxon>
        <taxon>Pentapetalae</taxon>
        <taxon>rosids</taxon>
        <taxon>malvids</taxon>
        <taxon>Malvales</taxon>
        <taxon>Malvaceae</taxon>
        <taxon>Malvoideae</taxon>
        <taxon>Hibiscus</taxon>
    </lineage>
</organism>
<dbReference type="SUPFAM" id="SSF56815">
    <property type="entry name" value="Sec1/munc18-like (SM) proteins"/>
    <property type="match status" value="1"/>
</dbReference>
<dbReference type="Gene3D" id="3.90.830.10">
    <property type="entry name" value="Syntaxin Binding Protein 1, Chain A, domain 2"/>
    <property type="match status" value="1"/>
</dbReference>
<comment type="caution">
    <text evidence="2">The sequence shown here is derived from an EMBL/GenBank/DDBJ whole genome shotgun (WGS) entry which is preliminary data.</text>
</comment>
<reference evidence="2" key="1">
    <citation type="submission" date="2019-09" db="EMBL/GenBank/DDBJ databases">
        <title>Draft genome information of white flower Hibiscus syriacus.</title>
        <authorList>
            <person name="Kim Y.-M."/>
        </authorList>
    </citation>
    <scope>NUCLEOTIDE SEQUENCE [LARGE SCALE GENOMIC DNA]</scope>
    <source>
        <strain evidence="2">YM2019G1</strain>
    </source>
</reference>
<dbReference type="Proteomes" id="UP000436088">
    <property type="component" value="Unassembled WGS sequence"/>
</dbReference>
<gene>
    <name evidence="2" type="ORF">F3Y22_tig00009942pilonHSYRG00200</name>
</gene>
<dbReference type="EMBL" id="VEPZ02000454">
    <property type="protein sequence ID" value="KAE8724740.1"/>
    <property type="molecule type" value="Genomic_DNA"/>
</dbReference>
<dbReference type="InterPro" id="IPR036045">
    <property type="entry name" value="Sec1-like_sf"/>
</dbReference>
<dbReference type="Pfam" id="PF00995">
    <property type="entry name" value="Sec1"/>
    <property type="match status" value="1"/>
</dbReference>